<dbReference type="InterPro" id="IPR036890">
    <property type="entry name" value="HATPase_C_sf"/>
</dbReference>
<keyword evidence="6 14" id="KW-0812">Transmembrane</keyword>
<dbReference type="InterPro" id="IPR001610">
    <property type="entry name" value="PAC"/>
</dbReference>
<evidence type="ECO:0000256" key="8">
    <source>
        <dbReference type="ARBA" id="ARBA00022777"/>
    </source>
</evidence>
<dbReference type="Gene3D" id="1.20.120.620">
    <property type="entry name" value="Backbone structure of the membrane domain of e. Coli histidine kinase receptor kdpd"/>
    <property type="match status" value="1"/>
</dbReference>
<keyword evidence="7" id="KW-0547">Nucleotide-binding</keyword>
<keyword evidence="8" id="KW-0418">Kinase</keyword>
<comment type="catalytic activity">
    <reaction evidence="1">
        <text>ATP + protein L-histidine = ADP + protein N-phospho-L-histidine.</text>
        <dbReference type="EC" id="2.7.13.3"/>
    </reaction>
</comment>
<keyword evidence="9" id="KW-0067">ATP-binding</keyword>
<evidence type="ECO:0000256" key="3">
    <source>
        <dbReference type="ARBA" id="ARBA00012438"/>
    </source>
</evidence>
<dbReference type="GO" id="GO:0000155">
    <property type="term" value="F:phosphorelay sensor kinase activity"/>
    <property type="evidence" value="ECO:0007669"/>
    <property type="project" value="InterPro"/>
</dbReference>
<dbReference type="InterPro" id="IPR050351">
    <property type="entry name" value="BphY/WalK/GraS-like"/>
</dbReference>
<dbReference type="Pfam" id="PF02518">
    <property type="entry name" value="HATPase_c"/>
    <property type="match status" value="1"/>
</dbReference>
<dbReference type="CDD" id="cd00082">
    <property type="entry name" value="HisKA"/>
    <property type="match status" value="1"/>
</dbReference>
<dbReference type="Pfam" id="PF00512">
    <property type="entry name" value="HisKA"/>
    <property type="match status" value="1"/>
</dbReference>
<evidence type="ECO:0000256" key="1">
    <source>
        <dbReference type="ARBA" id="ARBA00000085"/>
    </source>
</evidence>
<dbReference type="InterPro" id="IPR000700">
    <property type="entry name" value="PAS-assoc_C"/>
</dbReference>
<dbReference type="InterPro" id="IPR025201">
    <property type="entry name" value="KdpD_TM"/>
</dbReference>
<dbReference type="InterPro" id="IPR013655">
    <property type="entry name" value="PAS_fold_3"/>
</dbReference>
<comment type="subcellular location">
    <subcellularLocation>
        <location evidence="2">Membrane</location>
        <topology evidence="2">Multi-pass membrane protein</topology>
    </subcellularLocation>
</comment>
<dbReference type="PROSITE" id="PS50113">
    <property type="entry name" value="PAC"/>
    <property type="match status" value="1"/>
</dbReference>
<dbReference type="SUPFAM" id="SSF47384">
    <property type="entry name" value="Homodimeric domain of signal transducing histidine kinase"/>
    <property type="match status" value="1"/>
</dbReference>
<evidence type="ECO:0000259" key="17">
    <source>
        <dbReference type="PROSITE" id="PS50113"/>
    </source>
</evidence>
<dbReference type="GO" id="GO:0007234">
    <property type="term" value="P:osmosensory signaling via phosphorelay pathway"/>
    <property type="evidence" value="ECO:0007669"/>
    <property type="project" value="TreeGrafter"/>
</dbReference>
<feature type="domain" description="PAC" evidence="17">
    <location>
        <begin position="345"/>
        <end position="397"/>
    </location>
</feature>
<evidence type="ECO:0000256" key="4">
    <source>
        <dbReference type="ARBA" id="ARBA00022553"/>
    </source>
</evidence>
<proteinExistence type="predicted"/>
<sequence>MEGVRDAVAQLLSTPRSGSARFAVALLASLVSTGLSALVEPWVGGHFFVVPLAGVVLSALYGGVGAGLMTTVLNIAGFVLLPYSPVAGTRPPLEEDFGRALIFLLVAVLLSGIGAALRDSYRRNEQARLEAEHARSEVELTSAARWAADEARRVADTRVIDVLERMSDASFTLDADWRFLYVNREGERVMGFARESLVGRRLWDVFPKLVGSPFEDAYRRAVETQQPVEFVEFYPPFQAFFEVRAFPVRDGLSVFFRDVTEQRRAQQALQESEARFRSLVLAIAQVVWTTNAEGFTKEDSATWRAFTGQTHEQMTGHGWLQAVHPDDREQAASVWKEALARRGLYEVEYRLRRPDGTYTPVLARAAPVVNADGSVHEWMGTNTDITARKQAEAQLRRYAERLEALHAIDRAILQAVSMEDVARTALCFLRRLIGCEEASLLITGPGEEISRWTVSAEDPEAVRPEHPRSAGDAPPREFPHGLELPLTLGGGRQAALRLGSTREGTFDELAAQMAQEVAAQVAIALEQGRMRRELELHAGGLEEQVATRTAELQEANAQLEAFSYSVSHDLRAPLRGIDGFLRLVEEDVAGALSERGRGYLGRVRAAAGRMGQLIDDLLKLSRLSRTPLERGDVDVSAVAASVVDELRAREPTRGVEVSLEPGLRARADSRLLRVAFENLLGNAWKFTGRRKTGHIQVGRLDGAFFVRDDGAGFDMAYRDKLFAPFQRLHDAAEYPGTGIGLATVQRIVRRHGGRLWTEAAVDQGATFYFTLGESP</sequence>
<evidence type="ECO:0000256" key="6">
    <source>
        <dbReference type="ARBA" id="ARBA00022692"/>
    </source>
</evidence>
<dbReference type="PRINTS" id="PR00344">
    <property type="entry name" value="BCTRLSENSOR"/>
</dbReference>
<evidence type="ECO:0000256" key="12">
    <source>
        <dbReference type="ARBA" id="ARBA00023136"/>
    </source>
</evidence>
<evidence type="ECO:0000256" key="9">
    <source>
        <dbReference type="ARBA" id="ARBA00022840"/>
    </source>
</evidence>
<dbReference type="InterPro" id="IPR036097">
    <property type="entry name" value="HisK_dim/P_sf"/>
</dbReference>
<dbReference type="SUPFAM" id="SSF55874">
    <property type="entry name" value="ATPase domain of HSP90 chaperone/DNA topoisomerase II/histidine kinase"/>
    <property type="match status" value="1"/>
</dbReference>
<evidence type="ECO:0000313" key="19">
    <source>
        <dbReference type="Proteomes" id="UP000272888"/>
    </source>
</evidence>
<dbReference type="InterPro" id="IPR003661">
    <property type="entry name" value="HisK_dim/P_dom"/>
</dbReference>
<dbReference type="FunFam" id="1.10.287.130:FF:000101">
    <property type="entry name" value="Sensor histidine kinase"/>
    <property type="match status" value="1"/>
</dbReference>
<name>A0A3A8QFJ2_9BACT</name>
<evidence type="ECO:0000256" key="14">
    <source>
        <dbReference type="SAM" id="Phobius"/>
    </source>
</evidence>
<dbReference type="SMART" id="SM00388">
    <property type="entry name" value="HisKA"/>
    <property type="match status" value="1"/>
</dbReference>
<dbReference type="Gene3D" id="1.10.287.130">
    <property type="match status" value="1"/>
</dbReference>
<keyword evidence="11" id="KW-0902">Two-component regulatory system</keyword>
<feature type="region of interest" description="Disordered" evidence="13">
    <location>
        <begin position="458"/>
        <end position="478"/>
    </location>
</feature>
<dbReference type="CDD" id="cd00130">
    <property type="entry name" value="PAS"/>
    <property type="match status" value="2"/>
</dbReference>
<dbReference type="InterPro" id="IPR003594">
    <property type="entry name" value="HATPase_dom"/>
</dbReference>
<dbReference type="SUPFAM" id="SSF55781">
    <property type="entry name" value="GAF domain-like"/>
    <property type="match status" value="1"/>
</dbReference>
<evidence type="ECO:0000259" key="16">
    <source>
        <dbReference type="PROSITE" id="PS50112"/>
    </source>
</evidence>
<dbReference type="InterPro" id="IPR004358">
    <property type="entry name" value="Sig_transdc_His_kin-like_C"/>
</dbReference>
<keyword evidence="19" id="KW-1185">Reference proteome</keyword>
<evidence type="ECO:0000256" key="5">
    <source>
        <dbReference type="ARBA" id="ARBA00022679"/>
    </source>
</evidence>
<dbReference type="InterPro" id="IPR013656">
    <property type="entry name" value="PAS_4"/>
</dbReference>
<evidence type="ECO:0000256" key="10">
    <source>
        <dbReference type="ARBA" id="ARBA00022989"/>
    </source>
</evidence>
<dbReference type="SMART" id="SM00387">
    <property type="entry name" value="HATPase_c"/>
    <property type="match status" value="1"/>
</dbReference>
<dbReference type="InterPro" id="IPR005467">
    <property type="entry name" value="His_kinase_dom"/>
</dbReference>
<keyword evidence="4" id="KW-0597">Phosphoprotein</keyword>
<dbReference type="SMART" id="SM00091">
    <property type="entry name" value="PAS"/>
    <property type="match status" value="2"/>
</dbReference>
<dbReference type="NCBIfam" id="TIGR00229">
    <property type="entry name" value="sensory_box"/>
    <property type="match status" value="2"/>
</dbReference>
<keyword evidence="5" id="KW-0808">Transferase</keyword>
<evidence type="ECO:0000256" key="11">
    <source>
        <dbReference type="ARBA" id="ARBA00023012"/>
    </source>
</evidence>
<reference evidence="19" key="1">
    <citation type="submission" date="2018-09" db="EMBL/GenBank/DDBJ databases">
        <authorList>
            <person name="Livingstone P.G."/>
            <person name="Whitworth D.E."/>
        </authorList>
    </citation>
    <scope>NUCLEOTIDE SEQUENCE [LARGE SCALE GENOMIC DNA]</scope>
    <source>
        <strain evidence="19">CA051B</strain>
    </source>
</reference>
<dbReference type="InterPro" id="IPR000014">
    <property type="entry name" value="PAS"/>
</dbReference>
<dbReference type="PROSITE" id="PS50109">
    <property type="entry name" value="HIS_KIN"/>
    <property type="match status" value="1"/>
</dbReference>
<evidence type="ECO:0000256" key="7">
    <source>
        <dbReference type="ARBA" id="ARBA00022741"/>
    </source>
</evidence>
<dbReference type="Gene3D" id="3.30.565.10">
    <property type="entry name" value="Histidine kinase-like ATPase, C-terminal domain"/>
    <property type="match status" value="1"/>
</dbReference>
<dbReference type="Pfam" id="PF13493">
    <property type="entry name" value="DUF4118"/>
    <property type="match status" value="1"/>
</dbReference>
<feature type="transmembrane region" description="Helical" evidence="14">
    <location>
        <begin position="47"/>
        <end position="80"/>
    </location>
</feature>
<dbReference type="EMBL" id="RAWB01000061">
    <property type="protein sequence ID" value="RKH63632.1"/>
    <property type="molecule type" value="Genomic_DNA"/>
</dbReference>
<dbReference type="Proteomes" id="UP000272888">
    <property type="component" value="Unassembled WGS sequence"/>
</dbReference>
<dbReference type="GO" id="GO:0030295">
    <property type="term" value="F:protein kinase activator activity"/>
    <property type="evidence" value="ECO:0007669"/>
    <property type="project" value="TreeGrafter"/>
</dbReference>
<dbReference type="FunFam" id="3.30.565.10:FF:000006">
    <property type="entry name" value="Sensor histidine kinase WalK"/>
    <property type="match status" value="1"/>
</dbReference>
<dbReference type="Pfam" id="PF08447">
    <property type="entry name" value="PAS_3"/>
    <property type="match status" value="1"/>
</dbReference>
<dbReference type="InterPro" id="IPR038318">
    <property type="entry name" value="KdpD_sf"/>
</dbReference>
<organism evidence="18 19">
    <name type="scientific">Corallococcus llansteffanensis</name>
    <dbReference type="NCBI Taxonomy" id="2316731"/>
    <lineage>
        <taxon>Bacteria</taxon>
        <taxon>Pseudomonadati</taxon>
        <taxon>Myxococcota</taxon>
        <taxon>Myxococcia</taxon>
        <taxon>Myxococcales</taxon>
        <taxon>Cystobacterineae</taxon>
        <taxon>Myxococcaceae</taxon>
        <taxon>Corallococcus</taxon>
    </lineage>
</organism>
<evidence type="ECO:0000256" key="2">
    <source>
        <dbReference type="ARBA" id="ARBA00004141"/>
    </source>
</evidence>
<dbReference type="PANTHER" id="PTHR42878">
    <property type="entry name" value="TWO-COMPONENT HISTIDINE KINASE"/>
    <property type="match status" value="1"/>
</dbReference>
<dbReference type="SUPFAM" id="SSF55785">
    <property type="entry name" value="PYP-like sensor domain (PAS domain)"/>
    <property type="match status" value="2"/>
</dbReference>
<gene>
    <name evidence="18" type="ORF">D7V93_08555</name>
</gene>
<accession>A0A3A8QFJ2</accession>
<feature type="domain" description="PAS" evidence="16">
    <location>
        <begin position="155"/>
        <end position="225"/>
    </location>
</feature>
<dbReference type="GO" id="GO:0005524">
    <property type="term" value="F:ATP binding"/>
    <property type="evidence" value="ECO:0007669"/>
    <property type="project" value="UniProtKB-KW"/>
</dbReference>
<dbReference type="FunFam" id="3.30.450.20:FF:000099">
    <property type="entry name" value="Sensory box sensor histidine kinase"/>
    <property type="match status" value="1"/>
</dbReference>
<dbReference type="SMART" id="SM00086">
    <property type="entry name" value="PAC"/>
    <property type="match status" value="1"/>
</dbReference>
<evidence type="ECO:0000259" key="15">
    <source>
        <dbReference type="PROSITE" id="PS50109"/>
    </source>
</evidence>
<dbReference type="InterPro" id="IPR035965">
    <property type="entry name" value="PAS-like_dom_sf"/>
</dbReference>
<evidence type="ECO:0000313" key="18">
    <source>
        <dbReference type="EMBL" id="RKH63632.1"/>
    </source>
</evidence>
<dbReference type="Gene3D" id="3.30.450.40">
    <property type="match status" value="1"/>
</dbReference>
<evidence type="ECO:0000256" key="13">
    <source>
        <dbReference type="SAM" id="MobiDB-lite"/>
    </source>
</evidence>
<feature type="domain" description="Histidine kinase" evidence="15">
    <location>
        <begin position="565"/>
        <end position="775"/>
    </location>
</feature>
<dbReference type="PROSITE" id="PS50112">
    <property type="entry name" value="PAS"/>
    <property type="match status" value="2"/>
</dbReference>
<protein>
    <recommendedName>
        <fullName evidence="3">histidine kinase</fullName>
        <ecNumber evidence="3">2.7.13.3</ecNumber>
    </recommendedName>
</protein>
<keyword evidence="12 14" id="KW-0472">Membrane</keyword>
<dbReference type="EC" id="2.7.13.3" evidence="3"/>
<feature type="compositionally biased region" description="Basic and acidic residues" evidence="13">
    <location>
        <begin position="460"/>
        <end position="478"/>
    </location>
</feature>
<keyword evidence="10 14" id="KW-1133">Transmembrane helix</keyword>
<dbReference type="InterPro" id="IPR029016">
    <property type="entry name" value="GAF-like_dom_sf"/>
</dbReference>
<dbReference type="AlphaFoldDB" id="A0A3A8QFJ2"/>
<dbReference type="Pfam" id="PF08448">
    <property type="entry name" value="PAS_4"/>
    <property type="match status" value="1"/>
</dbReference>
<dbReference type="GO" id="GO:0000156">
    <property type="term" value="F:phosphorelay response regulator activity"/>
    <property type="evidence" value="ECO:0007669"/>
    <property type="project" value="TreeGrafter"/>
</dbReference>
<feature type="domain" description="PAS" evidence="16">
    <location>
        <begin position="272"/>
        <end position="342"/>
    </location>
</feature>
<dbReference type="PANTHER" id="PTHR42878:SF15">
    <property type="entry name" value="BACTERIOPHYTOCHROME"/>
    <property type="match status" value="1"/>
</dbReference>
<comment type="caution">
    <text evidence="18">The sequence shown here is derived from an EMBL/GenBank/DDBJ whole genome shotgun (WGS) entry which is preliminary data.</text>
</comment>
<dbReference type="GO" id="GO:0016020">
    <property type="term" value="C:membrane"/>
    <property type="evidence" value="ECO:0007669"/>
    <property type="project" value="UniProtKB-SubCell"/>
</dbReference>
<feature type="transmembrane region" description="Helical" evidence="14">
    <location>
        <begin position="20"/>
        <end position="40"/>
    </location>
</feature>
<dbReference type="Gene3D" id="3.30.450.20">
    <property type="entry name" value="PAS domain"/>
    <property type="match status" value="2"/>
</dbReference>
<feature type="transmembrane region" description="Helical" evidence="14">
    <location>
        <begin position="100"/>
        <end position="117"/>
    </location>
</feature>